<dbReference type="Pfam" id="PF01292">
    <property type="entry name" value="Ni_hydr_CYTB"/>
    <property type="match status" value="1"/>
</dbReference>
<feature type="transmembrane region" description="Helical" evidence="13">
    <location>
        <begin position="43"/>
        <end position="62"/>
    </location>
</feature>
<evidence type="ECO:0000256" key="4">
    <source>
        <dbReference type="ARBA" id="ARBA00022475"/>
    </source>
</evidence>
<name>A0A4V1G807_9ENTR</name>
<dbReference type="PANTHER" id="PTHR30529">
    <property type="entry name" value="CYTOCHROME B561"/>
    <property type="match status" value="1"/>
</dbReference>
<dbReference type="EMBL" id="CP040428">
    <property type="protein sequence ID" value="QCT21487.1"/>
    <property type="molecule type" value="Genomic_DNA"/>
</dbReference>
<dbReference type="RefSeq" id="WP_138097643.1">
    <property type="nucleotide sequence ID" value="NZ_CP040428.1"/>
</dbReference>
<evidence type="ECO:0000256" key="13">
    <source>
        <dbReference type="SAM" id="Phobius"/>
    </source>
</evidence>
<keyword evidence="7" id="KW-0479">Metal-binding</keyword>
<dbReference type="PANTHER" id="PTHR30529:SF4">
    <property type="entry name" value="SUPEROXIDE OXIDASE CYBB"/>
    <property type="match status" value="1"/>
</dbReference>
<dbReference type="GO" id="GO:0022904">
    <property type="term" value="P:respiratory electron transport chain"/>
    <property type="evidence" value="ECO:0007669"/>
    <property type="project" value="InterPro"/>
</dbReference>
<dbReference type="InterPro" id="IPR011577">
    <property type="entry name" value="Cyt_b561_bac/Ni-Hgenase"/>
</dbReference>
<keyword evidence="4" id="KW-1003">Cell membrane</keyword>
<comment type="similarity">
    <text evidence="12">Belongs to the cytochrome b561 family.</text>
</comment>
<comment type="subcellular location">
    <subcellularLocation>
        <location evidence="2">Cell membrane</location>
        <topology evidence="2">Multi-pass membrane protein</topology>
    </subcellularLocation>
</comment>
<evidence type="ECO:0000256" key="8">
    <source>
        <dbReference type="ARBA" id="ARBA00022982"/>
    </source>
</evidence>
<evidence type="ECO:0000256" key="5">
    <source>
        <dbReference type="ARBA" id="ARBA00022617"/>
    </source>
</evidence>
<evidence type="ECO:0000256" key="3">
    <source>
        <dbReference type="ARBA" id="ARBA00022448"/>
    </source>
</evidence>
<keyword evidence="6 13" id="KW-0812">Transmembrane</keyword>
<dbReference type="KEGG" id="izh:FEM41_18430"/>
<dbReference type="InterPro" id="IPR052168">
    <property type="entry name" value="Cytochrome_b561_oxidase"/>
</dbReference>
<dbReference type="GO" id="GO:0020037">
    <property type="term" value="F:heme binding"/>
    <property type="evidence" value="ECO:0007669"/>
    <property type="project" value="TreeGrafter"/>
</dbReference>
<feature type="domain" description="Cytochrome b561 bacterial/Ni-hydrogenase" evidence="14">
    <location>
        <begin position="5"/>
        <end position="172"/>
    </location>
</feature>
<keyword evidence="9 13" id="KW-1133">Transmembrane helix</keyword>
<evidence type="ECO:0000256" key="2">
    <source>
        <dbReference type="ARBA" id="ARBA00004651"/>
    </source>
</evidence>
<evidence type="ECO:0000313" key="15">
    <source>
        <dbReference type="EMBL" id="QCT21487.1"/>
    </source>
</evidence>
<dbReference type="GO" id="GO:0009055">
    <property type="term" value="F:electron transfer activity"/>
    <property type="evidence" value="ECO:0007669"/>
    <property type="project" value="InterPro"/>
</dbReference>
<evidence type="ECO:0000256" key="10">
    <source>
        <dbReference type="ARBA" id="ARBA00023004"/>
    </source>
</evidence>
<keyword evidence="8" id="KW-0249">Electron transport</keyword>
<keyword evidence="10" id="KW-0408">Iron</keyword>
<dbReference type="GO" id="GO:0046872">
    <property type="term" value="F:metal ion binding"/>
    <property type="evidence" value="ECO:0007669"/>
    <property type="project" value="UniProtKB-KW"/>
</dbReference>
<gene>
    <name evidence="15" type="primary">cybB</name>
    <name evidence="15" type="ORF">FEM41_18430</name>
</gene>
<evidence type="ECO:0000256" key="11">
    <source>
        <dbReference type="ARBA" id="ARBA00023136"/>
    </source>
</evidence>
<evidence type="ECO:0000256" key="9">
    <source>
        <dbReference type="ARBA" id="ARBA00022989"/>
    </source>
</evidence>
<protein>
    <submittedName>
        <fullName evidence="15">Cytochrome b561</fullName>
    </submittedName>
</protein>
<evidence type="ECO:0000256" key="12">
    <source>
        <dbReference type="ARBA" id="ARBA00037975"/>
    </source>
</evidence>
<feature type="transmembrane region" description="Helical" evidence="13">
    <location>
        <begin position="139"/>
        <end position="162"/>
    </location>
</feature>
<comment type="cofactor">
    <cofactor evidence="1">
        <name>heme b</name>
        <dbReference type="ChEBI" id="CHEBI:60344"/>
    </cofactor>
</comment>
<dbReference type="InterPro" id="IPR016174">
    <property type="entry name" value="Di-haem_cyt_TM"/>
</dbReference>
<keyword evidence="3" id="KW-0813">Transport</keyword>
<proteinExistence type="inferred from homology"/>
<keyword evidence="16" id="KW-1185">Reference proteome</keyword>
<evidence type="ECO:0000259" key="14">
    <source>
        <dbReference type="Pfam" id="PF01292"/>
    </source>
</evidence>
<reference evidence="15 16" key="1">
    <citation type="submission" date="2019-05" db="EMBL/GenBank/DDBJ databases">
        <title>Complete genome sequence of Izhakiella calystegiae KSNA2, an endophyte isolated from beach morning glory (Calystegia soldanella).</title>
        <authorList>
            <person name="Jiang L."/>
            <person name="Jeong J.C."/>
            <person name="Kim C.Y."/>
            <person name="Kim D.H."/>
            <person name="Kim S.W."/>
            <person name="Lee j."/>
        </authorList>
    </citation>
    <scope>NUCLEOTIDE SEQUENCE [LARGE SCALE GENOMIC DNA]</scope>
    <source>
        <strain evidence="15 16">KSNA2</strain>
    </source>
</reference>
<dbReference type="AlphaFoldDB" id="A0A4V1G807"/>
<feature type="transmembrane region" description="Helical" evidence="13">
    <location>
        <begin position="12"/>
        <end position="31"/>
    </location>
</feature>
<dbReference type="Proteomes" id="UP000302163">
    <property type="component" value="Chromosome"/>
</dbReference>
<evidence type="ECO:0000313" key="16">
    <source>
        <dbReference type="Proteomes" id="UP000302163"/>
    </source>
</evidence>
<dbReference type="SUPFAM" id="SSF81342">
    <property type="entry name" value="Transmembrane di-heme cytochromes"/>
    <property type="match status" value="1"/>
</dbReference>
<keyword evidence="5" id="KW-0349">Heme</keyword>
<evidence type="ECO:0000256" key="1">
    <source>
        <dbReference type="ARBA" id="ARBA00001970"/>
    </source>
</evidence>
<organism evidence="15 16">
    <name type="scientific">Jejubacter calystegiae</name>
    <dbReference type="NCBI Taxonomy" id="2579935"/>
    <lineage>
        <taxon>Bacteria</taxon>
        <taxon>Pseudomonadati</taxon>
        <taxon>Pseudomonadota</taxon>
        <taxon>Gammaproteobacteria</taxon>
        <taxon>Enterobacterales</taxon>
        <taxon>Enterobacteriaceae</taxon>
        <taxon>Jejubacter</taxon>
    </lineage>
</organism>
<sequence length="178" mass="20122">MQGKFSSLQIGLHWLVLLLIAIAYCAMEFRGLAPREYRPVFKAFHFASGLMVLILMVARLVLRATRPTPPIVPKPAAWATGLAHLGHSALYLIFLALPVLGFLVMYDKGEAWSVLGIPMPHAADLNEDRRQSLKDLHELIANIGYFVIALHAAAALFHHYIWRDNTLLRMMPRRRDSE</sequence>
<dbReference type="NCBIfam" id="NF008566">
    <property type="entry name" value="PRK11513.1"/>
    <property type="match status" value="1"/>
</dbReference>
<evidence type="ECO:0000256" key="7">
    <source>
        <dbReference type="ARBA" id="ARBA00022723"/>
    </source>
</evidence>
<keyword evidence="11 13" id="KW-0472">Membrane</keyword>
<dbReference type="OrthoDB" id="8589936at2"/>
<feature type="transmembrane region" description="Helical" evidence="13">
    <location>
        <begin position="82"/>
        <end position="106"/>
    </location>
</feature>
<evidence type="ECO:0000256" key="6">
    <source>
        <dbReference type="ARBA" id="ARBA00022692"/>
    </source>
</evidence>
<dbReference type="GO" id="GO:0005886">
    <property type="term" value="C:plasma membrane"/>
    <property type="evidence" value="ECO:0007669"/>
    <property type="project" value="UniProtKB-SubCell"/>
</dbReference>
<accession>A0A4V1G807</accession>